<evidence type="ECO:0000313" key="2">
    <source>
        <dbReference type="EMBL" id="MBW84064.1"/>
    </source>
</evidence>
<keyword evidence="1" id="KW-0812">Transmembrane</keyword>
<dbReference type="EMBL" id="GGEC01003581">
    <property type="protein sequence ID" value="MBW84064.1"/>
    <property type="molecule type" value="Transcribed_RNA"/>
</dbReference>
<keyword evidence="1" id="KW-0472">Membrane</keyword>
<proteinExistence type="predicted"/>
<organism evidence="2">
    <name type="scientific">Rhizophora mucronata</name>
    <name type="common">Asiatic mangrove</name>
    <dbReference type="NCBI Taxonomy" id="61149"/>
    <lineage>
        <taxon>Eukaryota</taxon>
        <taxon>Viridiplantae</taxon>
        <taxon>Streptophyta</taxon>
        <taxon>Embryophyta</taxon>
        <taxon>Tracheophyta</taxon>
        <taxon>Spermatophyta</taxon>
        <taxon>Magnoliopsida</taxon>
        <taxon>eudicotyledons</taxon>
        <taxon>Gunneridae</taxon>
        <taxon>Pentapetalae</taxon>
        <taxon>rosids</taxon>
        <taxon>fabids</taxon>
        <taxon>Malpighiales</taxon>
        <taxon>Rhizophoraceae</taxon>
        <taxon>Rhizophora</taxon>
    </lineage>
</organism>
<dbReference type="AlphaFoldDB" id="A0A2P2IS65"/>
<keyword evidence="1" id="KW-1133">Transmembrane helix</keyword>
<evidence type="ECO:0000256" key="1">
    <source>
        <dbReference type="SAM" id="Phobius"/>
    </source>
</evidence>
<sequence length="35" mass="3619">MYMTSSESGDPNPALITPGLTVLVLVAAYGKGSFM</sequence>
<feature type="transmembrane region" description="Helical" evidence="1">
    <location>
        <begin position="12"/>
        <end position="30"/>
    </location>
</feature>
<name>A0A2P2IS65_RHIMU</name>
<reference evidence="2" key="1">
    <citation type="submission" date="2018-02" db="EMBL/GenBank/DDBJ databases">
        <title>Rhizophora mucronata_Transcriptome.</title>
        <authorList>
            <person name="Meera S.P."/>
            <person name="Sreeshan A."/>
            <person name="Augustine A."/>
        </authorList>
    </citation>
    <scope>NUCLEOTIDE SEQUENCE</scope>
    <source>
        <tissue evidence="2">Leaf</tissue>
    </source>
</reference>
<accession>A0A2P2IS65</accession>
<protein>
    <submittedName>
        <fullName evidence="2">Uncharacterized protein</fullName>
    </submittedName>
</protein>